<dbReference type="AlphaFoldDB" id="A0AAW2UUS1"/>
<dbReference type="PANTHER" id="PTHR33710">
    <property type="entry name" value="BNAC02G09200D PROTEIN"/>
    <property type="match status" value="1"/>
</dbReference>
<evidence type="ECO:0000313" key="1">
    <source>
        <dbReference type="EMBL" id="KAL0420732.1"/>
    </source>
</evidence>
<reference evidence="1" key="2">
    <citation type="journal article" date="2024" name="Plant">
        <title>Genomic evolution and insights into agronomic trait innovations of Sesamum species.</title>
        <authorList>
            <person name="Miao H."/>
            <person name="Wang L."/>
            <person name="Qu L."/>
            <person name="Liu H."/>
            <person name="Sun Y."/>
            <person name="Le M."/>
            <person name="Wang Q."/>
            <person name="Wei S."/>
            <person name="Zheng Y."/>
            <person name="Lin W."/>
            <person name="Duan Y."/>
            <person name="Cao H."/>
            <person name="Xiong S."/>
            <person name="Wang X."/>
            <person name="Wei L."/>
            <person name="Li C."/>
            <person name="Ma Q."/>
            <person name="Ju M."/>
            <person name="Zhao R."/>
            <person name="Li G."/>
            <person name="Mu C."/>
            <person name="Tian Q."/>
            <person name="Mei H."/>
            <person name="Zhang T."/>
            <person name="Gao T."/>
            <person name="Zhang H."/>
        </authorList>
    </citation>
    <scope>NUCLEOTIDE SEQUENCE</scope>
    <source>
        <strain evidence="1">KEN1</strain>
    </source>
</reference>
<accession>A0AAW2UUS1</accession>
<organism evidence="1">
    <name type="scientific">Sesamum latifolium</name>
    <dbReference type="NCBI Taxonomy" id="2727402"/>
    <lineage>
        <taxon>Eukaryota</taxon>
        <taxon>Viridiplantae</taxon>
        <taxon>Streptophyta</taxon>
        <taxon>Embryophyta</taxon>
        <taxon>Tracheophyta</taxon>
        <taxon>Spermatophyta</taxon>
        <taxon>Magnoliopsida</taxon>
        <taxon>eudicotyledons</taxon>
        <taxon>Gunneridae</taxon>
        <taxon>Pentapetalae</taxon>
        <taxon>asterids</taxon>
        <taxon>lamiids</taxon>
        <taxon>Lamiales</taxon>
        <taxon>Pedaliaceae</taxon>
        <taxon>Sesamum</taxon>
    </lineage>
</organism>
<gene>
    <name evidence="1" type="ORF">Slati_3096100</name>
</gene>
<name>A0AAW2UUS1_9LAMI</name>
<sequence>MPSSRRHFATSDPLSGDFNCVKSPAEKQLGAASTWYELKDFVDCCLTLGLHDAPTTGYYYTWYSNNDSNPVWCKLDRVVLNNKSLEAGLHGGAHFNPPGCLSDHSPDHPDFIATIEYGWSLNVEGTPQFSLCKKLKVLKSIFKAINSLHFNHISIRAKEANLALQDEQLQLESNPRNAALRDSLGDLRKKVVFLAEVEIHFFYQKAIIYFLTMGDQNSKFFHDMVKRNAARNVILAVTKSDGSIITSNADIAQEFIASTPHSWRRSLRKSTDFARFSSRTLREHQLPGRKFVILRKSVDSVSDTFNPGIFPSLPELWNIHHKADTLWVKWINDVYLRGVSIWDWQPKKGDFSFLQRLADIRNKVVTTFSSSEAAIQRMAEWSNIKGLETSKAYEYFRPKLTKQPWKAAI</sequence>
<dbReference type="EMBL" id="JACGWN010000011">
    <property type="protein sequence ID" value="KAL0420732.1"/>
    <property type="molecule type" value="Genomic_DNA"/>
</dbReference>
<dbReference type="PANTHER" id="PTHR33710:SF71">
    <property type="entry name" value="ENDONUCLEASE_EXONUCLEASE_PHOSPHATASE DOMAIN-CONTAINING PROTEIN"/>
    <property type="match status" value="1"/>
</dbReference>
<protein>
    <submittedName>
        <fullName evidence="1">Uncharacterized protein</fullName>
    </submittedName>
</protein>
<dbReference type="InterPro" id="IPR036691">
    <property type="entry name" value="Endo/exonu/phosph_ase_sf"/>
</dbReference>
<dbReference type="SUPFAM" id="SSF56219">
    <property type="entry name" value="DNase I-like"/>
    <property type="match status" value="1"/>
</dbReference>
<comment type="caution">
    <text evidence="1">The sequence shown here is derived from an EMBL/GenBank/DDBJ whole genome shotgun (WGS) entry which is preliminary data.</text>
</comment>
<proteinExistence type="predicted"/>
<dbReference type="Gene3D" id="3.60.10.10">
    <property type="entry name" value="Endonuclease/exonuclease/phosphatase"/>
    <property type="match status" value="1"/>
</dbReference>
<reference evidence="1" key="1">
    <citation type="submission" date="2020-06" db="EMBL/GenBank/DDBJ databases">
        <authorList>
            <person name="Li T."/>
            <person name="Hu X."/>
            <person name="Zhang T."/>
            <person name="Song X."/>
            <person name="Zhang H."/>
            <person name="Dai N."/>
            <person name="Sheng W."/>
            <person name="Hou X."/>
            <person name="Wei L."/>
        </authorList>
    </citation>
    <scope>NUCLEOTIDE SEQUENCE</scope>
    <source>
        <strain evidence="1">KEN1</strain>
        <tissue evidence="1">Leaf</tissue>
    </source>
</reference>